<comment type="caution">
    <text evidence="1">The sequence shown here is derived from an EMBL/GenBank/DDBJ whole genome shotgun (WGS) entry which is preliminary data.</text>
</comment>
<evidence type="ECO:0000313" key="1">
    <source>
        <dbReference type="EMBL" id="PCF94163.1"/>
    </source>
</evidence>
<proteinExistence type="predicted"/>
<name>A0A2A4HJ99_9GAMM</name>
<evidence type="ECO:0000313" key="2">
    <source>
        <dbReference type="Proteomes" id="UP000218677"/>
    </source>
</evidence>
<dbReference type="EMBL" id="NWUX01000023">
    <property type="protein sequence ID" value="PCF94163.1"/>
    <property type="molecule type" value="Genomic_DNA"/>
</dbReference>
<keyword evidence="2" id="KW-1185">Reference proteome</keyword>
<organism evidence="1 2">
    <name type="scientific">Vreelandella nigrificans</name>
    <dbReference type="NCBI Taxonomy" id="2042704"/>
    <lineage>
        <taxon>Bacteria</taxon>
        <taxon>Pseudomonadati</taxon>
        <taxon>Pseudomonadota</taxon>
        <taxon>Gammaproteobacteria</taxon>
        <taxon>Oceanospirillales</taxon>
        <taxon>Halomonadaceae</taxon>
        <taxon>Vreelandella</taxon>
    </lineage>
</organism>
<dbReference type="AlphaFoldDB" id="A0A2A4HJ99"/>
<accession>A0A2A4HJ99</accession>
<gene>
    <name evidence="1" type="ORF">CPA45_18735</name>
</gene>
<dbReference type="Proteomes" id="UP000218677">
    <property type="component" value="Unassembled WGS sequence"/>
</dbReference>
<sequence>MQRYTACMTKQNMNLFNLLESEPVVEPAANTLAKFPRLQRLLATLFIRLPQTQLRMLIA</sequence>
<protein>
    <submittedName>
        <fullName evidence="1">Uncharacterized protein</fullName>
    </submittedName>
</protein>
<reference evidence="2" key="1">
    <citation type="submission" date="2017-09" db="EMBL/GenBank/DDBJ databases">
        <authorList>
            <person name="Cho G.-S."/>
            <person name="Oguntoyinbo F.A."/>
            <person name="Cnockaert M."/>
            <person name="Kabisch J."/>
            <person name="Neve H."/>
            <person name="Bockelmann W."/>
            <person name="Wenning M."/>
            <person name="Franz C.M."/>
            <person name="Vandamme P."/>
        </authorList>
    </citation>
    <scope>NUCLEOTIDE SEQUENCE [LARGE SCALE GENOMIC DNA]</scope>
    <source>
        <strain evidence="2">MBT G8648</strain>
    </source>
</reference>